<dbReference type="WBParaSite" id="maker-unitig_11617-snap-gene-0.2-mRNA-1">
    <property type="protein sequence ID" value="maker-unitig_11617-snap-gene-0.2-mRNA-1"/>
    <property type="gene ID" value="maker-unitig_11617-snap-gene-0.2"/>
</dbReference>
<dbReference type="Proteomes" id="UP000095280">
    <property type="component" value="Unplaced"/>
</dbReference>
<sequence>QRQALELQLVVGRATGTALGRGQAQQGRVPQHRSPAEHPAVADPPACPASSIGLQLGQSAKFDALGSVGARRRRRRPVEFQLAALPPSSSPAVGGAGKRDAVGVRYVGQGLPGQQAADVAPDSPVRPDADCVGTKLGARLGQHGDDVITVWLVVPPSSMALSSSEKHRIRSGFTGATAAAAAAGLLRLRQLSRAAPKPATMQAVAAMNSQRMAGPVRIESQHRRRVNCRDCTLDIRVSMVLLEIQPGESEHSDGAESVSFCASPVQNDEEKPLDCRLTNSSDSCSSGGDSAIVRSPVESAYSLTERGPVYTADTVTESCTTDFTYASVVSRLESDDSDTLPRFRCSCLPNYRQCSSRRSVAGSARKLSQSLLSNVPQTVAKTPPPRRWAGKLLRLPESLPDRQAAQSHRRTAESRSAGAAAAAHLWTRASFSPSQRQQQVQNRAKTDPRTINSSPGLSRGFPTSQMPLKCISGSWGKHRELWKEWRPHQLEELAHSMHMFYGFSPRNHFGFRFMNRSGNHQYVVLQVRSGGIGDPHPAGVPDEGAEVSDIVRGGQLVHPLGVAEVFVPRLVEVRAEGDVMLRGLLSYATEGTETFLFRLGMAERLCLYSVQLFQWSWCC</sequence>
<evidence type="ECO:0000313" key="2">
    <source>
        <dbReference type="Proteomes" id="UP000095280"/>
    </source>
</evidence>
<evidence type="ECO:0000313" key="3">
    <source>
        <dbReference type="WBParaSite" id="maker-unitig_11617-snap-gene-0.2-mRNA-1"/>
    </source>
</evidence>
<evidence type="ECO:0000256" key="1">
    <source>
        <dbReference type="SAM" id="MobiDB-lite"/>
    </source>
</evidence>
<feature type="region of interest" description="Disordered" evidence="1">
    <location>
        <begin position="18"/>
        <end position="45"/>
    </location>
</feature>
<dbReference type="AlphaFoldDB" id="A0A1I8F209"/>
<name>A0A1I8F209_9PLAT</name>
<reference evidence="3" key="1">
    <citation type="submission" date="2016-11" db="UniProtKB">
        <authorList>
            <consortium name="WormBaseParasite"/>
        </authorList>
    </citation>
    <scope>IDENTIFICATION</scope>
</reference>
<feature type="compositionally biased region" description="Polar residues" evidence="1">
    <location>
        <begin position="431"/>
        <end position="463"/>
    </location>
</feature>
<protein>
    <submittedName>
        <fullName evidence="3">Rap-GAP domain-containing protein</fullName>
    </submittedName>
</protein>
<feature type="region of interest" description="Disordered" evidence="1">
    <location>
        <begin position="396"/>
        <end position="463"/>
    </location>
</feature>
<keyword evidence="2" id="KW-1185">Reference proteome</keyword>
<proteinExistence type="predicted"/>
<accession>A0A1I8F209</accession>
<organism evidence="2 3">
    <name type="scientific">Macrostomum lignano</name>
    <dbReference type="NCBI Taxonomy" id="282301"/>
    <lineage>
        <taxon>Eukaryota</taxon>
        <taxon>Metazoa</taxon>
        <taxon>Spiralia</taxon>
        <taxon>Lophotrochozoa</taxon>
        <taxon>Platyhelminthes</taxon>
        <taxon>Rhabditophora</taxon>
        <taxon>Macrostomorpha</taxon>
        <taxon>Macrostomida</taxon>
        <taxon>Macrostomidae</taxon>
        <taxon>Macrostomum</taxon>
    </lineage>
</organism>
<feature type="compositionally biased region" description="Low complexity" evidence="1">
    <location>
        <begin position="414"/>
        <end position="430"/>
    </location>
</feature>